<feature type="domain" description="Metallo-beta-lactamase" evidence="2">
    <location>
        <begin position="5"/>
        <end position="65"/>
    </location>
</feature>
<accession>A0AAD4BAA2</accession>
<dbReference type="EMBL" id="WHUW01000468">
    <property type="protein sequence ID" value="KAF8414620.1"/>
    <property type="molecule type" value="Genomic_DNA"/>
</dbReference>
<organism evidence="3 4">
    <name type="scientific">Boletus edulis BED1</name>
    <dbReference type="NCBI Taxonomy" id="1328754"/>
    <lineage>
        <taxon>Eukaryota</taxon>
        <taxon>Fungi</taxon>
        <taxon>Dikarya</taxon>
        <taxon>Basidiomycota</taxon>
        <taxon>Agaricomycotina</taxon>
        <taxon>Agaricomycetes</taxon>
        <taxon>Agaricomycetidae</taxon>
        <taxon>Boletales</taxon>
        <taxon>Boletineae</taxon>
        <taxon>Boletaceae</taxon>
        <taxon>Boletoideae</taxon>
        <taxon>Boletus</taxon>
    </lineage>
</organism>
<proteinExistence type="predicted"/>
<sequence>MQTPVDDVEIVILSHWHSDHSGGMLSFLGMRSPSARPCSVDLHPDRPEARGLAVPPTFDTVIGRLPDDPTFEQIENAGGKVRDV</sequence>
<dbReference type="Pfam" id="PF00753">
    <property type="entry name" value="Lactamase_B"/>
    <property type="match status" value="1"/>
</dbReference>
<dbReference type="InterPro" id="IPR036866">
    <property type="entry name" value="RibonucZ/Hydroxyglut_hydro"/>
</dbReference>
<name>A0AAD4BAA2_BOLED</name>
<dbReference type="InterPro" id="IPR001279">
    <property type="entry name" value="Metallo-B-lactamas"/>
</dbReference>
<dbReference type="SUPFAM" id="SSF56281">
    <property type="entry name" value="Metallo-hydrolase/oxidoreductase"/>
    <property type="match status" value="1"/>
</dbReference>
<evidence type="ECO:0000256" key="1">
    <source>
        <dbReference type="SAM" id="MobiDB-lite"/>
    </source>
</evidence>
<dbReference type="AlphaFoldDB" id="A0AAD4BAA2"/>
<dbReference type="Proteomes" id="UP001194468">
    <property type="component" value="Unassembled WGS sequence"/>
</dbReference>
<reference evidence="3" key="2">
    <citation type="journal article" date="2020" name="Nat. Commun.">
        <title>Large-scale genome sequencing of mycorrhizal fungi provides insights into the early evolution of symbiotic traits.</title>
        <authorList>
            <person name="Miyauchi S."/>
            <person name="Kiss E."/>
            <person name="Kuo A."/>
            <person name="Drula E."/>
            <person name="Kohler A."/>
            <person name="Sanchez-Garcia M."/>
            <person name="Morin E."/>
            <person name="Andreopoulos B."/>
            <person name="Barry K.W."/>
            <person name="Bonito G."/>
            <person name="Buee M."/>
            <person name="Carver A."/>
            <person name="Chen C."/>
            <person name="Cichocki N."/>
            <person name="Clum A."/>
            <person name="Culley D."/>
            <person name="Crous P.W."/>
            <person name="Fauchery L."/>
            <person name="Girlanda M."/>
            <person name="Hayes R.D."/>
            <person name="Keri Z."/>
            <person name="LaButti K."/>
            <person name="Lipzen A."/>
            <person name="Lombard V."/>
            <person name="Magnuson J."/>
            <person name="Maillard F."/>
            <person name="Murat C."/>
            <person name="Nolan M."/>
            <person name="Ohm R.A."/>
            <person name="Pangilinan J."/>
            <person name="Pereira M.F."/>
            <person name="Perotto S."/>
            <person name="Peter M."/>
            <person name="Pfister S."/>
            <person name="Riley R."/>
            <person name="Sitrit Y."/>
            <person name="Stielow J.B."/>
            <person name="Szollosi G."/>
            <person name="Zifcakova L."/>
            <person name="Stursova M."/>
            <person name="Spatafora J.W."/>
            <person name="Tedersoo L."/>
            <person name="Vaario L.M."/>
            <person name="Yamada A."/>
            <person name="Yan M."/>
            <person name="Wang P."/>
            <person name="Xu J."/>
            <person name="Bruns T."/>
            <person name="Baldrian P."/>
            <person name="Vilgalys R."/>
            <person name="Dunand C."/>
            <person name="Henrissat B."/>
            <person name="Grigoriev I.V."/>
            <person name="Hibbett D."/>
            <person name="Nagy L.G."/>
            <person name="Martin F.M."/>
        </authorList>
    </citation>
    <scope>NUCLEOTIDE SEQUENCE</scope>
    <source>
        <strain evidence="3">BED1</strain>
    </source>
</reference>
<evidence type="ECO:0000313" key="4">
    <source>
        <dbReference type="Proteomes" id="UP001194468"/>
    </source>
</evidence>
<comment type="caution">
    <text evidence="3">The sequence shown here is derived from an EMBL/GenBank/DDBJ whole genome shotgun (WGS) entry which is preliminary data.</text>
</comment>
<dbReference type="GO" id="GO:0016740">
    <property type="term" value="F:transferase activity"/>
    <property type="evidence" value="ECO:0007669"/>
    <property type="project" value="TreeGrafter"/>
</dbReference>
<feature type="region of interest" description="Disordered" evidence="1">
    <location>
        <begin position="65"/>
        <end position="84"/>
    </location>
</feature>
<reference evidence="3" key="1">
    <citation type="submission" date="2019-10" db="EMBL/GenBank/DDBJ databases">
        <authorList>
            <consortium name="DOE Joint Genome Institute"/>
            <person name="Kuo A."/>
            <person name="Miyauchi S."/>
            <person name="Kiss E."/>
            <person name="Drula E."/>
            <person name="Kohler A."/>
            <person name="Sanchez-Garcia M."/>
            <person name="Andreopoulos B."/>
            <person name="Barry K.W."/>
            <person name="Bonito G."/>
            <person name="Buee M."/>
            <person name="Carver A."/>
            <person name="Chen C."/>
            <person name="Cichocki N."/>
            <person name="Clum A."/>
            <person name="Culley D."/>
            <person name="Crous P.W."/>
            <person name="Fauchery L."/>
            <person name="Girlanda M."/>
            <person name="Hayes R."/>
            <person name="Keri Z."/>
            <person name="LaButti K."/>
            <person name="Lipzen A."/>
            <person name="Lombard V."/>
            <person name="Magnuson J."/>
            <person name="Maillard F."/>
            <person name="Morin E."/>
            <person name="Murat C."/>
            <person name="Nolan M."/>
            <person name="Ohm R."/>
            <person name="Pangilinan J."/>
            <person name="Pereira M."/>
            <person name="Perotto S."/>
            <person name="Peter M."/>
            <person name="Riley R."/>
            <person name="Sitrit Y."/>
            <person name="Stielow B."/>
            <person name="Szollosi G."/>
            <person name="Zifcakova L."/>
            <person name="Stursova M."/>
            <person name="Spatafora J.W."/>
            <person name="Tedersoo L."/>
            <person name="Vaario L.-M."/>
            <person name="Yamada A."/>
            <person name="Yan M."/>
            <person name="Wang P."/>
            <person name="Xu J."/>
            <person name="Bruns T."/>
            <person name="Baldrian P."/>
            <person name="Vilgalys R."/>
            <person name="Henrissat B."/>
            <person name="Grigoriev I.V."/>
            <person name="Hibbett D."/>
            <person name="Nagy L.G."/>
            <person name="Martin F.M."/>
        </authorList>
    </citation>
    <scope>NUCLEOTIDE SEQUENCE</scope>
    <source>
        <strain evidence="3">BED1</strain>
    </source>
</reference>
<protein>
    <recommendedName>
        <fullName evidence="2">Metallo-beta-lactamase domain-containing protein</fullName>
    </recommendedName>
</protein>
<dbReference type="Gene3D" id="3.60.15.10">
    <property type="entry name" value="Ribonuclease Z/Hydroxyacylglutathione hydrolase-like"/>
    <property type="match status" value="1"/>
</dbReference>
<evidence type="ECO:0000259" key="2">
    <source>
        <dbReference type="Pfam" id="PF00753"/>
    </source>
</evidence>
<evidence type="ECO:0000313" key="3">
    <source>
        <dbReference type="EMBL" id="KAF8414620.1"/>
    </source>
</evidence>
<dbReference type="PANTHER" id="PTHR13754:SF13">
    <property type="entry name" value="METALLO-BETA-LACTAMASE SUPERFAMILY PROTEIN (AFU_ORTHOLOGUE AFUA_3G07630)"/>
    <property type="match status" value="1"/>
</dbReference>
<keyword evidence="4" id="KW-1185">Reference proteome</keyword>
<dbReference type="PANTHER" id="PTHR13754">
    <property type="entry name" value="METALLO-BETA-LACTAMASE SUPERFAMILY PROTEIN"/>
    <property type="match status" value="1"/>
</dbReference>
<dbReference type="InterPro" id="IPR052926">
    <property type="entry name" value="Metallo-beta-lactamase_dom"/>
</dbReference>
<gene>
    <name evidence="3" type="ORF">L210DRAFT_3591391</name>
</gene>